<keyword evidence="2" id="KW-1185">Reference proteome</keyword>
<dbReference type="RefSeq" id="WP_109323291.1">
    <property type="nucleotide sequence ID" value="NZ_CP029346.1"/>
</dbReference>
<gene>
    <name evidence="1" type="ORF">HME7025_01762</name>
</gene>
<organism evidence="1 2">
    <name type="scientific">Aquirufa nivalisilvae</name>
    <dbReference type="NCBI Taxonomy" id="2516557"/>
    <lineage>
        <taxon>Bacteria</taxon>
        <taxon>Pseudomonadati</taxon>
        <taxon>Bacteroidota</taxon>
        <taxon>Cytophagia</taxon>
        <taxon>Cytophagales</taxon>
        <taxon>Flectobacillaceae</taxon>
        <taxon>Aquirufa</taxon>
    </lineage>
</organism>
<dbReference type="KEGG" id="psez:HME7025_01762"/>
<sequence>MGEFSNPNLYEKFVVKKIIKRLNTQQIFDFDYQAKDGDLLELFSKIDQIDQDENNPDYILVFKNGKWSYMEPFEAHENIHRITTMGEILGPLTSLTKAYKDFLEYANEETLVEFDRNFGYFLKPLQKNILQ</sequence>
<dbReference type="AlphaFoldDB" id="A0A2S2DW12"/>
<reference evidence="2" key="1">
    <citation type="submission" date="2018-05" db="EMBL/GenBank/DDBJ databases">
        <title>Pseudarcicella sp. HME7025 Genome sequencing and assembly.</title>
        <authorList>
            <person name="Kim H."/>
            <person name="Kang H."/>
            <person name="Joh K."/>
        </authorList>
    </citation>
    <scope>NUCLEOTIDE SEQUENCE [LARGE SCALE GENOMIC DNA]</scope>
    <source>
        <strain evidence="2">HME7025</strain>
    </source>
</reference>
<dbReference type="OrthoDB" id="1359750at2"/>
<dbReference type="Proteomes" id="UP000245468">
    <property type="component" value="Chromosome"/>
</dbReference>
<proteinExistence type="predicted"/>
<name>A0A2S2DW12_9BACT</name>
<evidence type="ECO:0000313" key="2">
    <source>
        <dbReference type="Proteomes" id="UP000245468"/>
    </source>
</evidence>
<accession>A0A2S2DW12</accession>
<protein>
    <submittedName>
        <fullName evidence="1">Uncharacterized protein</fullName>
    </submittedName>
</protein>
<evidence type="ECO:0000313" key="1">
    <source>
        <dbReference type="EMBL" id="AWL09614.1"/>
    </source>
</evidence>
<dbReference type="EMBL" id="CP029346">
    <property type="protein sequence ID" value="AWL09614.1"/>
    <property type="molecule type" value="Genomic_DNA"/>
</dbReference>